<reference evidence="7 8" key="1">
    <citation type="submission" date="2019-06" db="EMBL/GenBank/DDBJ databases">
        <title>Sequencing the genomes of 1000 actinobacteria strains.</title>
        <authorList>
            <person name="Klenk H.-P."/>
        </authorList>
    </citation>
    <scope>NUCLEOTIDE SEQUENCE [LARGE SCALE GENOMIC DNA]</scope>
    <source>
        <strain evidence="7 8">DSM 8803</strain>
    </source>
</reference>
<keyword evidence="1" id="KW-0645">Protease</keyword>
<evidence type="ECO:0000313" key="8">
    <source>
        <dbReference type="Proteomes" id="UP000319094"/>
    </source>
</evidence>
<dbReference type="SUPFAM" id="SSF55486">
    <property type="entry name" value="Metalloproteases ('zincins'), catalytic domain"/>
    <property type="match status" value="1"/>
</dbReference>
<feature type="signal peptide" evidence="5">
    <location>
        <begin position="1"/>
        <end position="23"/>
    </location>
</feature>
<keyword evidence="2" id="KW-0479">Metal-binding</keyword>
<dbReference type="GO" id="GO:0006508">
    <property type="term" value="P:proteolysis"/>
    <property type="evidence" value="ECO:0007669"/>
    <property type="project" value="UniProtKB-KW"/>
</dbReference>
<dbReference type="Pfam" id="PF00413">
    <property type="entry name" value="Peptidase_M10"/>
    <property type="match status" value="1"/>
</dbReference>
<dbReference type="InterPro" id="IPR001818">
    <property type="entry name" value="Pept_M10_metallopeptidase"/>
</dbReference>
<keyword evidence="8" id="KW-1185">Reference proteome</keyword>
<keyword evidence="4" id="KW-0862">Zinc</keyword>
<keyword evidence="5" id="KW-0732">Signal</keyword>
<comment type="caution">
    <text evidence="7">The sequence shown here is derived from an EMBL/GenBank/DDBJ whole genome shotgun (WGS) entry which is preliminary data.</text>
</comment>
<evidence type="ECO:0000313" key="7">
    <source>
        <dbReference type="EMBL" id="TQL42501.1"/>
    </source>
</evidence>
<feature type="domain" description="Peptidase M10 metallopeptidase" evidence="6">
    <location>
        <begin position="288"/>
        <end position="364"/>
    </location>
</feature>
<accession>A0A542Y362</accession>
<evidence type="ECO:0000256" key="3">
    <source>
        <dbReference type="ARBA" id="ARBA00022801"/>
    </source>
</evidence>
<protein>
    <submittedName>
        <fullName evidence="7">Matrixin</fullName>
    </submittedName>
</protein>
<dbReference type="Proteomes" id="UP000319094">
    <property type="component" value="Unassembled WGS sequence"/>
</dbReference>
<evidence type="ECO:0000256" key="4">
    <source>
        <dbReference type="ARBA" id="ARBA00022833"/>
    </source>
</evidence>
<dbReference type="EMBL" id="VFON01000001">
    <property type="protein sequence ID" value="TQL42501.1"/>
    <property type="molecule type" value="Genomic_DNA"/>
</dbReference>
<gene>
    <name evidence="7" type="ORF">FB468_0497</name>
</gene>
<keyword evidence="3" id="KW-0378">Hydrolase</keyword>
<dbReference type="GO" id="GO:0004222">
    <property type="term" value="F:metalloendopeptidase activity"/>
    <property type="evidence" value="ECO:0007669"/>
    <property type="project" value="InterPro"/>
</dbReference>
<sequence length="380" mass="40439">MRTRPILALVTVIAAAAFQPAVSQNLRSAQGVGDPCEFAVLELSDLDRVNARSCANEATYLQISESQLAILPVAGESVSAFYVADASGISPTDYSIYHSESSGIGVQLAEPVIAGQPLAESTATFGSTQAIEEFQDLSLEAGTAKPLDEGHDPRRKAIQKPCISTEYASLGWRQSRPVEWRWSTLPYPGDSAMAGYGAPAIIAARWITTPKSVCEGLPAPGSNGLPEWGPKQNYLGLTSARGPNVSVPPPGAAGSVTCAPPDGFNTAGLYSLSQGFSDRGRPLAVACVHSTVSGGPYDSDIAFDLRRNWNDDLTRCVTPWSPNGVEVYDMYTVALHEWGHVYGLGHVPAITQQIMRPAFGACERMHGLGSGDWYGLLYYG</sequence>
<name>A0A542Y362_9MICO</name>
<evidence type="ECO:0000256" key="5">
    <source>
        <dbReference type="SAM" id="SignalP"/>
    </source>
</evidence>
<dbReference type="InterPro" id="IPR024079">
    <property type="entry name" value="MetalloPept_cat_dom_sf"/>
</dbReference>
<evidence type="ECO:0000256" key="2">
    <source>
        <dbReference type="ARBA" id="ARBA00022723"/>
    </source>
</evidence>
<proteinExistence type="predicted"/>
<organism evidence="7 8">
    <name type="scientific">Leucobacter komagatae</name>
    <dbReference type="NCBI Taxonomy" id="55969"/>
    <lineage>
        <taxon>Bacteria</taxon>
        <taxon>Bacillati</taxon>
        <taxon>Actinomycetota</taxon>
        <taxon>Actinomycetes</taxon>
        <taxon>Micrococcales</taxon>
        <taxon>Microbacteriaceae</taxon>
        <taxon>Leucobacter</taxon>
    </lineage>
</organism>
<dbReference type="GO" id="GO:0031012">
    <property type="term" value="C:extracellular matrix"/>
    <property type="evidence" value="ECO:0007669"/>
    <property type="project" value="InterPro"/>
</dbReference>
<feature type="chain" id="PRO_5022067890" evidence="5">
    <location>
        <begin position="24"/>
        <end position="380"/>
    </location>
</feature>
<dbReference type="GO" id="GO:0008270">
    <property type="term" value="F:zinc ion binding"/>
    <property type="evidence" value="ECO:0007669"/>
    <property type="project" value="InterPro"/>
</dbReference>
<dbReference type="AlphaFoldDB" id="A0A542Y362"/>
<dbReference type="Gene3D" id="3.40.390.10">
    <property type="entry name" value="Collagenase (Catalytic Domain)"/>
    <property type="match status" value="1"/>
</dbReference>
<evidence type="ECO:0000256" key="1">
    <source>
        <dbReference type="ARBA" id="ARBA00022670"/>
    </source>
</evidence>
<evidence type="ECO:0000259" key="6">
    <source>
        <dbReference type="Pfam" id="PF00413"/>
    </source>
</evidence>